<dbReference type="InParanoid" id="A0A2K2DN79"/>
<evidence type="ECO:0000313" key="2">
    <source>
        <dbReference type="EnsemblPlants" id="PNT75741"/>
    </source>
</evidence>
<sequence length="133" mass="15299">MLIACQVCEPALTHHCSSWIAFPTHTLHMQIMCSVHTRKRSTTVTRSCWLGPLPCVPSQWPRKLSPPIITADVSKITRERMLESMLFGGTRLLVSSLKIMWPCIVSCDTHPQPFLCYYKSVTCRQQRKQHDLF</sequence>
<dbReference type="EnsemblPlants" id="PNT75741">
    <property type="protein sequence ID" value="PNT75741"/>
    <property type="gene ID" value="BRADI_1g37623v3"/>
</dbReference>
<reference evidence="1 2" key="1">
    <citation type="journal article" date="2010" name="Nature">
        <title>Genome sequencing and analysis of the model grass Brachypodium distachyon.</title>
        <authorList>
            <consortium name="International Brachypodium Initiative"/>
        </authorList>
    </citation>
    <scope>NUCLEOTIDE SEQUENCE [LARGE SCALE GENOMIC DNA]</scope>
    <source>
        <strain evidence="1 2">Bd21</strain>
    </source>
</reference>
<protein>
    <submittedName>
        <fullName evidence="1 2">Uncharacterized protein</fullName>
    </submittedName>
</protein>
<organism evidence="1">
    <name type="scientific">Brachypodium distachyon</name>
    <name type="common">Purple false brome</name>
    <name type="synonym">Trachynia distachya</name>
    <dbReference type="NCBI Taxonomy" id="15368"/>
    <lineage>
        <taxon>Eukaryota</taxon>
        <taxon>Viridiplantae</taxon>
        <taxon>Streptophyta</taxon>
        <taxon>Embryophyta</taxon>
        <taxon>Tracheophyta</taxon>
        <taxon>Spermatophyta</taxon>
        <taxon>Magnoliopsida</taxon>
        <taxon>Liliopsida</taxon>
        <taxon>Poales</taxon>
        <taxon>Poaceae</taxon>
        <taxon>BOP clade</taxon>
        <taxon>Pooideae</taxon>
        <taxon>Stipodae</taxon>
        <taxon>Brachypodieae</taxon>
        <taxon>Brachypodium</taxon>
    </lineage>
</organism>
<gene>
    <name evidence="1" type="ORF">BRADI_1g37623v3</name>
</gene>
<name>A0A2K2DN79_BRADI</name>
<reference evidence="2" key="3">
    <citation type="submission" date="2018-08" db="UniProtKB">
        <authorList>
            <consortium name="EnsemblPlants"/>
        </authorList>
    </citation>
    <scope>IDENTIFICATION</scope>
    <source>
        <strain evidence="2">cv. Bd21</strain>
    </source>
</reference>
<dbReference type="Proteomes" id="UP000008810">
    <property type="component" value="Chromosome 1"/>
</dbReference>
<dbReference type="Gramene" id="PNT75741">
    <property type="protein sequence ID" value="PNT75741"/>
    <property type="gene ID" value="BRADI_1g37623v3"/>
</dbReference>
<evidence type="ECO:0000313" key="1">
    <source>
        <dbReference type="EMBL" id="PNT75741.1"/>
    </source>
</evidence>
<dbReference type="AlphaFoldDB" id="A0A2K2DN79"/>
<proteinExistence type="predicted"/>
<reference evidence="1" key="2">
    <citation type="submission" date="2017-06" db="EMBL/GenBank/DDBJ databases">
        <title>WGS assembly of Brachypodium distachyon.</title>
        <authorList>
            <consortium name="The International Brachypodium Initiative"/>
            <person name="Lucas S."/>
            <person name="Harmon-Smith M."/>
            <person name="Lail K."/>
            <person name="Tice H."/>
            <person name="Grimwood J."/>
            <person name="Bruce D."/>
            <person name="Barry K."/>
            <person name="Shu S."/>
            <person name="Lindquist E."/>
            <person name="Wang M."/>
            <person name="Pitluck S."/>
            <person name="Vogel J.P."/>
            <person name="Garvin D.F."/>
            <person name="Mockler T.C."/>
            <person name="Schmutz J."/>
            <person name="Rokhsar D."/>
            <person name="Bevan M.W."/>
        </authorList>
    </citation>
    <scope>NUCLEOTIDE SEQUENCE</scope>
    <source>
        <strain evidence="1">Bd21</strain>
    </source>
</reference>
<keyword evidence="3" id="KW-1185">Reference proteome</keyword>
<evidence type="ECO:0000313" key="3">
    <source>
        <dbReference type="Proteomes" id="UP000008810"/>
    </source>
</evidence>
<dbReference type="EMBL" id="CM000880">
    <property type="protein sequence ID" value="PNT75741.1"/>
    <property type="molecule type" value="Genomic_DNA"/>
</dbReference>
<accession>A0A2K2DN79</accession>